<dbReference type="RefSeq" id="WP_343787638.1">
    <property type="nucleotide sequence ID" value="NZ_BAAAFH010000011.1"/>
</dbReference>
<evidence type="ECO:0000313" key="4">
    <source>
        <dbReference type="EMBL" id="GAA0875789.1"/>
    </source>
</evidence>
<dbReference type="InterPro" id="IPR029039">
    <property type="entry name" value="Flavoprotein-like_sf"/>
</dbReference>
<dbReference type="EMBL" id="BAAAFH010000011">
    <property type="protein sequence ID" value="GAA0875789.1"/>
    <property type="molecule type" value="Genomic_DNA"/>
</dbReference>
<gene>
    <name evidence="4" type="ORF">GCM10009118_21980</name>
</gene>
<evidence type="ECO:0000259" key="3">
    <source>
        <dbReference type="Pfam" id="PF02525"/>
    </source>
</evidence>
<dbReference type="Gene3D" id="3.40.50.360">
    <property type="match status" value="1"/>
</dbReference>
<comment type="caution">
    <text evidence="4">The sequence shown here is derived from an EMBL/GenBank/DDBJ whole genome shotgun (WGS) entry which is preliminary data.</text>
</comment>
<reference evidence="4 5" key="1">
    <citation type="journal article" date="2019" name="Int. J. Syst. Evol. Microbiol.">
        <title>The Global Catalogue of Microorganisms (GCM) 10K type strain sequencing project: providing services to taxonomists for standard genome sequencing and annotation.</title>
        <authorList>
            <consortium name="The Broad Institute Genomics Platform"/>
            <consortium name="The Broad Institute Genome Sequencing Center for Infectious Disease"/>
            <person name="Wu L."/>
            <person name="Ma J."/>
        </authorList>
    </citation>
    <scope>NUCLEOTIDE SEQUENCE [LARGE SCALE GENOMIC DNA]</scope>
    <source>
        <strain evidence="4 5">JCM 16083</strain>
    </source>
</reference>
<accession>A0ABN1MR07</accession>
<evidence type="ECO:0000313" key="5">
    <source>
        <dbReference type="Proteomes" id="UP001501126"/>
    </source>
</evidence>
<keyword evidence="5" id="KW-1185">Reference proteome</keyword>
<dbReference type="InterPro" id="IPR003680">
    <property type="entry name" value="Flavodoxin_fold"/>
</dbReference>
<feature type="domain" description="Flavodoxin-like fold" evidence="3">
    <location>
        <begin position="1"/>
        <end position="179"/>
    </location>
</feature>
<dbReference type="Proteomes" id="UP001501126">
    <property type="component" value="Unassembled WGS sequence"/>
</dbReference>
<dbReference type="Pfam" id="PF02525">
    <property type="entry name" value="Flavodoxin_2"/>
    <property type="match status" value="1"/>
</dbReference>
<organism evidence="4 5">
    <name type="scientific">Wandonia haliotis</name>
    <dbReference type="NCBI Taxonomy" id="574963"/>
    <lineage>
        <taxon>Bacteria</taxon>
        <taxon>Pseudomonadati</taxon>
        <taxon>Bacteroidota</taxon>
        <taxon>Flavobacteriia</taxon>
        <taxon>Flavobacteriales</taxon>
        <taxon>Crocinitomicaceae</taxon>
        <taxon>Wandonia</taxon>
    </lineage>
</organism>
<protein>
    <submittedName>
        <fullName evidence="4">NAD(P)H-dependent oxidoreductase</fullName>
    </submittedName>
</protein>
<keyword evidence="2" id="KW-0560">Oxidoreductase</keyword>
<sequence length="191" mass="22119">MKILIITGHPDQESFNYALAEAYYKGAIATGATITRINIGELDFDPNLRYGYRQRCELEPDLQDALDKIQEADHIVWFFPMWWYGYPAIMKGFIDRTFLPGLTYQPVPGKPFPKKLLKGKTSRIVITSDTPRWYDRLFMGQPTINQFKKGTLQFCGINPVKVTYISVIKGSTDEFRQKWLNKITRLGKNLK</sequence>
<dbReference type="PANTHER" id="PTHR10204:SF34">
    <property type="entry name" value="NAD(P)H DEHYDROGENASE [QUINONE] 1 ISOFORM 1"/>
    <property type="match status" value="1"/>
</dbReference>
<comment type="similarity">
    <text evidence="1">Belongs to the NAD(P)H dehydrogenase (quinone) family.</text>
</comment>
<proteinExistence type="inferred from homology"/>
<dbReference type="SUPFAM" id="SSF52218">
    <property type="entry name" value="Flavoproteins"/>
    <property type="match status" value="1"/>
</dbReference>
<evidence type="ECO:0000256" key="2">
    <source>
        <dbReference type="ARBA" id="ARBA00023002"/>
    </source>
</evidence>
<dbReference type="PANTHER" id="PTHR10204">
    <property type="entry name" value="NAD P H OXIDOREDUCTASE-RELATED"/>
    <property type="match status" value="1"/>
</dbReference>
<name>A0ABN1MR07_9FLAO</name>
<dbReference type="InterPro" id="IPR051545">
    <property type="entry name" value="NAD(P)H_dehydrogenase_qn"/>
</dbReference>
<evidence type="ECO:0000256" key="1">
    <source>
        <dbReference type="ARBA" id="ARBA00006252"/>
    </source>
</evidence>